<dbReference type="Proteomes" id="UP000239772">
    <property type="component" value="Unassembled WGS sequence"/>
</dbReference>
<evidence type="ECO:0000313" key="3">
    <source>
        <dbReference type="Proteomes" id="UP000239772"/>
    </source>
</evidence>
<feature type="signal peptide" evidence="1">
    <location>
        <begin position="1"/>
        <end position="19"/>
    </location>
</feature>
<evidence type="ECO:0000256" key="1">
    <source>
        <dbReference type="SAM" id="SignalP"/>
    </source>
</evidence>
<comment type="caution">
    <text evidence="2">The sequence shown here is derived from an EMBL/GenBank/DDBJ whole genome shotgun (WGS) entry which is preliminary data.</text>
</comment>
<reference evidence="3" key="1">
    <citation type="submission" date="2018-03" db="EMBL/GenBank/DDBJ databases">
        <authorList>
            <person name="Sun L."/>
            <person name="Liu H."/>
            <person name="Chen W."/>
            <person name="Huang K."/>
            <person name="Liu W."/>
            <person name="Gao X."/>
        </authorList>
    </citation>
    <scope>NUCLEOTIDE SEQUENCE [LARGE SCALE GENOMIC DNA]</scope>
    <source>
        <strain evidence="3">SH9</strain>
    </source>
</reference>
<accession>A0A2T1HVR5</accession>
<keyword evidence="1" id="KW-0732">Signal</keyword>
<name>A0A2T1HVR5_9HYPH</name>
<dbReference type="AlphaFoldDB" id="A0A2T1HVR5"/>
<sequence length="109" mass="10685">MMSLRRTLPAALLAATVVAGGFAGLSSTIPAAAQGERSFLIPANDGYGVADCLASGGGCGSIVADAWCEAHGLGKAAQYGPVDPTEVTASIGGAKVVPAARTYSVTCAE</sequence>
<gene>
    <name evidence="2" type="ORF">SLNSH_07025</name>
</gene>
<evidence type="ECO:0000313" key="2">
    <source>
        <dbReference type="EMBL" id="PSC05725.1"/>
    </source>
</evidence>
<feature type="chain" id="PRO_5015685347" description="Secreted protein" evidence="1">
    <location>
        <begin position="20"/>
        <end position="109"/>
    </location>
</feature>
<protein>
    <recommendedName>
        <fullName evidence="4">Secreted protein</fullName>
    </recommendedName>
</protein>
<proteinExistence type="predicted"/>
<dbReference type="EMBL" id="PVZS01000006">
    <property type="protein sequence ID" value="PSC05725.1"/>
    <property type="molecule type" value="Genomic_DNA"/>
</dbReference>
<keyword evidence="3" id="KW-1185">Reference proteome</keyword>
<organism evidence="2 3">
    <name type="scientific">Alsobacter soli</name>
    <dbReference type="NCBI Taxonomy" id="2109933"/>
    <lineage>
        <taxon>Bacteria</taxon>
        <taxon>Pseudomonadati</taxon>
        <taxon>Pseudomonadota</taxon>
        <taxon>Alphaproteobacteria</taxon>
        <taxon>Hyphomicrobiales</taxon>
        <taxon>Alsobacteraceae</taxon>
        <taxon>Alsobacter</taxon>
    </lineage>
</organism>
<evidence type="ECO:0008006" key="4">
    <source>
        <dbReference type="Google" id="ProtNLM"/>
    </source>
</evidence>